<name>A0A915JMQ9_ROMCU</name>
<organism evidence="1 2">
    <name type="scientific">Romanomermis culicivorax</name>
    <name type="common">Nematode worm</name>
    <dbReference type="NCBI Taxonomy" id="13658"/>
    <lineage>
        <taxon>Eukaryota</taxon>
        <taxon>Metazoa</taxon>
        <taxon>Ecdysozoa</taxon>
        <taxon>Nematoda</taxon>
        <taxon>Enoplea</taxon>
        <taxon>Dorylaimia</taxon>
        <taxon>Mermithida</taxon>
        <taxon>Mermithoidea</taxon>
        <taxon>Mermithidae</taxon>
        <taxon>Romanomermis</taxon>
    </lineage>
</organism>
<evidence type="ECO:0000313" key="2">
    <source>
        <dbReference type="WBParaSite" id="nRc.2.0.1.t27465-RA"/>
    </source>
</evidence>
<dbReference type="WBParaSite" id="nRc.2.0.1.t27465-RA">
    <property type="protein sequence ID" value="nRc.2.0.1.t27465-RA"/>
    <property type="gene ID" value="nRc.2.0.1.g27465"/>
</dbReference>
<reference evidence="2" key="1">
    <citation type="submission" date="2022-11" db="UniProtKB">
        <authorList>
            <consortium name="WormBaseParasite"/>
        </authorList>
    </citation>
    <scope>IDENTIFICATION</scope>
</reference>
<keyword evidence="1" id="KW-1185">Reference proteome</keyword>
<proteinExistence type="predicted"/>
<evidence type="ECO:0000313" key="1">
    <source>
        <dbReference type="Proteomes" id="UP000887565"/>
    </source>
</evidence>
<accession>A0A915JMQ9</accession>
<sequence>MFFCQTQALFFPLVGFEGFDIGNIDTFSPITFLVTANAFCGAFLSDHTTKLQILRTRPLQILDSQIPSDLRSA</sequence>
<protein>
    <submittedName>
        <fullName evidence="2">Uncharacterized protein</fullName>
    </submittedName>
</protein>
<dbReference type="AlphaFoldDB" id="A0A915JMQ9"/>
<dbReference type="Proteomes" id="UP000887565">
    <property type="component" value="Unplaced"/>
</dbReference>